<organism evidence="2 3">
    <name type="scientific">Campylobacter hyointestinalis subsp. hyointestinalis</name>
    <dbReference type="NCBI Taxonomy" id="91352"/>
    <lineage>
        <taxon>Bacteria</taxon>
        <taxon>Pseudomonadati</taxon>
        <taxon>Campylobacterota</taxon>
        <taxon>Epsilonproteobacteria</taxon>
        <taxon>Campylobacterales</taxon>
        <taxon>Campylobacteraceae</taxon>
        <taxon>Campylobacter</taxon>
    </lineage>
</organism>
<evidence type="ECO:0000313" key="3">
    <source>
        <dbReference type="Proteomes" id="UP000052237"/>
    </source>
</evidence>
<dbReference type="EMBL" id="FAUW01000004">
    <property type="protein sequence ID" value="CUU84391.1"/>
    <property type="molecule type" value="Genomic_DNA"/>
</dbReference>
<sequence length="134" mass="15819">MRKNERHSIYLTLTDLKKINQLSKQRNESKSAIVRKLIHIEKYAQTLKQIEIGNDIMAGFLKELNRLGKNLNQIAYHLNAHIIKKEEAKSDLENNMYLFREEIKKVYERISDLEIKTGVERTKTPAKQQKKGKR</sequence>
<evidence type="ECO:0000313" key="2">
    <source>
        <dbReference type="EMBL" id="CUU87722.1"/>
    </source>
</evidence>
<dbReference type="GeneID" id="29474306"/>
<name>A0A0S4SPI3_CAMHY</name>
<proteinExistence type="predicted"/>
<reference evidence="3 4" key="1">
    <citation type="submission" date="2015-11" db="EMBL/GenBank/DDBJ databases">
        <authorList>
            <consortium name="Pathogen Informatics"/>
        </authorList>
    </citation>
    <scope>NUCLEOTIDE SEQUENCE [LARGE SCALE GENOMIC DNA]</scope>
    <source>
        <strain evidence="2 3">006A-0059</strain>
        <strain evidence="1 4">006A-0191</strain>
    </source>
</reference>
<dbReference type="Proteomes" id="UP000052257">
    <property type="component" value="Unassembled WGS sequence"/>
</dbReference>
<evidence type="ECO:0000313" key="1">
    <source>
        <dbReference type="EMBL" id="CUU84391.1"/>
    </source>
</evidence>
<accession>A0A0S4SPI3</accession>
<dbReference type="RefSeq" id="WP_059426985.1">
    <property type="nucleotide sequence ID" value="NZ_FAUT01000001.1"/>
</dbReference>
<accession>A0A9W5ETD2</accession>
<gene>
    <name evidence="2" type="ORF">ERS686654_01799</name>
    <name evidence="1" type="ORF">ERS739220_01489</name>
</gene>
<dbReference type="AlphaFoldDB" id="A0A0S4SPI3"/>
<evidence type="ECO:0000313" key="4">
    <source>
        <dbReference type="Proteomes" id="UP000052257"/>
    </source>
</evidence>
<keyword evidence="3" id="KW-1185">Reference proteome</keyword>
<comment type="caution">
    <text evidence="2">The sequence shown here is derived from an EMBL/GenBank/DDBJ whole genome shotgun (WGS) entry which is preliminary data.</text>
</comment>
<protein>
    <submittedName>
        <fullName evidence="2">Bacterial mobilisation protein (MobC)</fullName>
    </submittedName>
</protein>
<dbReference type="EMBL" id="FAVB01000005">
    <property type="protein sequence ID" value="CUU87722.1"/>
    <property type="molecule type" value="Genomic_DNA"/>
</dbReference>
<dbReference type="Proteomes" id="UP000052237">
    <property type="component" value="Unassembled WGS sequence"/>
</dbReference>